<sequence length="402" mass="43687">MARDKKPLPGVGSVDASDKESLSSTFVPNPNQKPVERSRRLIPPRTEVKSDIDGNTVIVNHPVSVVGTVAHINNPLLNRTSSMLCQYKGGHNVGGTSSSNCAYPATHHVRDTSRPRGSVLGLCTSHKAKVEQEAIQAGRDLEVGKLTPKNTEEIKKVQTQDAEKTNWKVAATLSEQGVPEEDALSFNMAKTPGRPAHKRGASGVSVSTAPQMDDQEAADYNAERIRNNKDRVSPLQDIDLLVEKRGGPGSETKVKIGNKSPKVAEKDLPLGQGTGIIDAVHRMYKAGDSNWESVAAQHGIHRSSITGEPFNLVKFRPNKEFTDKLLYTNAPERIDKAITNVSEDQSEQVTIAHAQNALANKQRSIEARRRGLPSSKPGLPMRRNSSFELGGNENKSIEGPKE</sequence>
<name>A0A6J5KL20_9CAUD</name>
<proteinExistence type="predicted"/>
<feature type="region of interest" description="Disordered" evidence="1">
    <location>
        <begin position="1"/>
        <end position="42"/>
    </location>
</feature>
<feature type="compositionally biased region" description="Polar residues" evidence="1">
    <location>
        <begin position="22"/>
        <end position="32"/>
    </location>
</feature>
<protein>
    <submittedName>
        <fullName evidence="2">Uncharacterized protein</fullName>
    </submittedName>
</protein>
<gene>
    <name evidence="2" type="ORF">UFOVP27_35</name>
</gene>
<organism evidence="2">
    <name type="scientific">uncultured Caudovirales phage</name>
    <dbReference type="NCBI Taxonomy" id="2100421"/>
    <lineage>
        <taxon>Viruses</taxon>
        <taxon>Duplodnaviria</taxon>
        <taxon>Heunggongvirae</taxon>
        <taxon>Uroviricota</taxon>
        <taxon>Caudoviricetes</taxon>
        <taxon>Peduoviridae</taxon>
        <taxon>Maltschvirus</taxon>
        <taxon>Maltschvirus maltsch</taxon>
    </lineage>
</organism>
<evidence type="ECO:0000313" key="2">
    <source>
        <dbReference type="EMBL" id="CAB4121993.1"/>
    </source>
</evidence>
<reference evidence="2" key="1">
    <citation type="submission" date="2020-04" db="EMBL/GenBank/DDBJ databases">
        <authorList>
            <person name="Chiriac C."/>
            <person name="Salcher M."/>
            <person name="Ghai R."/>
            <person name="Kavagutti S V."/>
        </authorList>
    </citation>
    <scope>NUCLEOTIDE SEQUENCE</scope>
</reference>
<feature type="region of interest" description="Disordered" evidence="1">
    <location>
        <begin position="360"/>
        <end position="402"/>
    </location>
</feature>
<dbReference type="EMBL" id="LR796157">
    <property type="protein sequence ID" value="CAB4121993.1"/>
    <property type="molecule type" value="Genomic_DNA"/>
</dbReference>
<evidence type="ECO:0000256" key="1">
    <source>
        <dbReference type="SAM" id="MobiDB-lite"/>
    </source>
</evidence>
<accession>A0A6J5KL20</accession>